<keyword evidence="2" id="KW-0472">Membrane</keyword>
<keyword evidence="2" id="KW-0812">Transmembrane</keyword>
<dbReference type="InterPro" id="IPR045684">
    <property type="entry name" value="DUF6191"/>
</dbReference>
<reference evidence="3 4" key="1">
    <citation type="submission" date="2024-09" db="EMBL/GenBank/DDBJ databases">
        <title>The Natural Products Discovery Center: Release of the First 8490 Sequenced Strains for Exploring Actinobacteria Biosynthetic Diversity.</title>
        <authorList>
            <person name="Kalkreuter E."/>
            <person name="Kautsar S.A."/>
            <person name="Yang D."/>
            <person name="Bader C.D."/>
            <person name="Teijaro C.N."/>
            <person name="Fluegel L."/>
            <person name="Davis C.M."/>
            <person name="Simpson J.R."/>
            <person name="Lauterbach L."/>
            <person name="Steele A.D."/>
            <person name="Gui C."/>
            <person name="Meng S."/>
            <person name="Li G."/>
            <person name="Viehrig K."/>
            <person name="Ye F."/>
            <person name="Su P."/>
            <person name="Kiefer A.F."/>
            <person name="Nichols A."/>
            <person name="Cepeda A.J."/>
            <person name="Yan W."/>
            <person name="Fan B."/>
            <person name="Jiang Y."/>
            <person name="Adhikari A."/>
            <person name="Zheng C.-J."/>
            <person name="Schuster L."/>
            <person name="Cowan T.M."/>
            <person name="Smanski M.J."/>
            <person name="Chevrette M.G."/>
            <person name="De Carvalho L.P.S."/>
            <person name="Shen B."/>
        </authorList>
    </citation>
    <scope>NUCLEOTIDE SEQUENCE [LARGE SCALE GENOMIC DNA]</scope>
    <source>
        <strain evidence="3 4">NPDC059500</strain>
    </source>
</reference>
<organism evidence="3 4">
    <name type="scientific">Streptomyces anandii</name>
    <dbReference type="NCBI Taxonomy" id="285454"/>
    <lineage>
        <taxon>Bacteria</taxon>
        <taxon>Bacillati</taxon>
        <taxon>Actinomycetota</taxon>
        <taxon>Actinomycetes</taxon>
        <taxon>Kitasatosporales</taxon>
        <taxon>Streptomycetaceae</taxon>
        <taxon>Streptomyces</taxon>
    </lineage>
</organism>
<name>A0ABW6H2I7_9ACTN</name>
<comment type="caution">
    <text evidence="3">The sequence shown here is derived from an EMBL/GenBank/DDBJ whole genome shotgun (WGS) entry which is preliminary data.</text>
</comment>
<sequence>MAGALGARTKVRELPALAPRFSRMLAMWGAALPALAFLLFVCGAAELMMRRFKRRSVLHRGRGAEHRALTGSAFNEFDLVFNGNKSIEIEQQQHEANRRDDQGDGAPPNTRIDLAGGTARIVLPPNREVVHRPRGGA</sequence>
<dbReference type="EMBL" id="JBHYTS010000009">
    <property type="protein sequence ID" value="MFE1750500.1"/>
    <property type="molecule type" value="Genomic_DNA"/>
</dbReference>
<keyword evidence="2" id="KW-1133">Transmembrane helix</keyword>
<evidence type="ECO:0000313" key="3">
    <source>
        <dbReference type="EMBL" id="MFE1750500.1"/>
    </source>
</evidence>
<feature type="region of interest" description="Disordered" evidence="1">
    <location>
        <begin position="92"/>
        <end position="117"/>
    </location>
</feature>
<dbReference type="Proteomes" id="UP001599756">
    <property type="component" value="Unassembled WGS sequence"/>
</dbReference>
<feature type="transmembrane region" description="Helical" evidence="2">
    <location>
        <begin position="25"/>
        <end position="45"/>
    </location>
</feature>
<evidence type="ECO:0000256" key="2">
    <source>
        <dbReference type="SAM" id="Phobius"/>
    </source>
</evidence>
<protein>
    <submittedName>
        <fullName evidence="3">DUF6191 domain-containing protein</fullName>
    </submittedName>
</protein>
<feature type="compositionally biased region" description="Basic and acidic residues" evidence="1">
    <location>
        <begin position="92"/>
        <end position="102"/>
    </location>
</feature>
<gene>
    <name evidence="3" type="ORF">ACFW88_08175</name>
</gene>
<keyword evidence="4" id="KW-1185">Reference proteome</keyword>
<accession>A0ABW6H2I7</accession>
<dbReference type="Pfam" id="PF19690">
    <property type="entry name" value="DUF6191"/>
    <property type="match status" value="1"/>
</dbReference>
<dbReference type="RefSeq" id="WP_381799888.1">
    <property type="nucleotide sequence ID" value="NZ_JBHYTS010000009.1"/>
</dbReference>
<evidence type="ECO:0000313" key="4">
    <source>
        <dbReference type="Proteomes" id="UP001599756"/>
    </source>
</evidence>
<proteinExistence type="predicted"/>
<evidence type="ECO:0000256" key="1">
    <source>
        <dbReference type="SAM" id="MobiDB-lite"/>
    </source>
</evidence>